<keyword evidence="2" id="KW-0472">Membrane</keyword>
<keyword evidence="2" id="KW-0812">Transmembrane</keyword>
<organism evidence="3 4">
    <name type="scientific">Daphnia pulex</name>
    <name type="common">Water flea</name>
    <dbReference type="NCBI Taxonomy" id="6669"/>
    <lineage>
        <taxon>Eukaryota</taxon>
        <taxon>Metazoa</taxon>
        <taxon>Ecdysozoa</taxon>
        <taxon>Arthropoda</taxon>
        <taxon>Crustacea</taxon>
        <taxon>Branchiopoda</taxon>
        <taxon>Diplostraca</taxon>
        <taxon>Cladocera</taxon>
        <taxon>Anomopoda</taxon>
        <taxon>Daphniidae</taxon>
        <taxon>Daphnia</taxon>
    </lineage>
</organism>
<evidence type="ECO:0000256" key="2">
    <source>
        <dbReference type="SAM" id="Phobius"/>
    </source>
</evidence>
<dbReference type="EMBL" id="GL732693">
    <property type="protein sequence ID" value="EFX66824.1"/>
    <property type="molecule type" value="Genomic_DNA"/>
</dbReference>
<dbReference type="Proteomes" id="UP000000305">
    <property type="component" value="Unassembled WGS sequence"/>
</dbReference>
<feature type="region of interest" description="Disordered" evidence="1">
    <location>
        <begin position="434"/>
        <end position="503"/>
    </location>
</feature>
<dbReference type="AlphaFoldDB" id="E9HN61"/>
<gene>
    <name evidence="3" type="ORF">DAPPUDRAFT_262535</name>
</gene>
<evidence type="ECO:0000256" key="1">
    <source>
        <dbReference type="SAM" id="MobiDB-lite"/>
    </source>
</evidence>
<feature type="transmembrane region" description="Helical" evidence="2">
    <location>
        <begin position="407"/>
        <end position="429"/>
    </location>
</feature>
<evidence type="ECO:0000313" key="3">
    <source>
        <dbReference type="EMBL" id="EFX66824.1"/>
    </source>
</evidence>
<proteinExistence type="predicted"/>
<dbReference type="eggNOG" id="KOG3525">
    <property type="taxonomic scope" value="Eukaryota"/>
</dbReference>
<keyword evidence="2" id="KW-1133">Transmembrane helix</keyword>
<dbReference type="HOGENOM" id="CLU_513160_0_0_1"/>
<feature type="region of interest" description="Disordered" evidence="1">
    <location>
        <begin position="368"/>
        <end position="398"/>
    </location>
</feature>
<dbReference type="OrthoDB" id="430044at2759"/>
<dbReference type="STRING" id="6669.E9HN61"/>
<protein>
    <submittedName>
        <fullName evidence="3">Uncharacterized protein</fullName>
    </submittedName>
</protein>
<accession>E9HN61</accession>
<reference evidence="3 4" key="1">
    <citation type="journal article" date="2011" name="Science">
        <title>The ecoresponsive genome of Daphnia pulex.</title>
        <authorList>
            <person name="Colbourne J.K."/>
            <person name="Pfrender M.E."/>
            <person name="Gilbert D."/>
            <person name="Thomas W.K."/>
            <person name="Tucker A."/>
            <person name="Oakley T.H."/>
            <person name="Tokishita S."/>
            <person name="Aerts A."/>
            <person name="Arnold G.J."/>
            <person name="Basu M.K."/>
            <person name="Bauer D.J."/>
            <person name="Caceres C.E."/>
            <person name="Carmel L."/>
            <person name="Casola C."/>
            <person name="Choi J.H."/>
            <person name="Detter J.C."/>
            <person name="Dong Q."/>
            <person name="Dusheyko S."/>
            <person name="Eads B.D."/>
            <person name="Frohlich T."/>
            <person name="Geiler-Samerotte K.A."/>
            <person name="Gerlach D."/>
            <person name="Hatcher P."/>
            <person name="Jogdeo S."/>
            <person name="Krijgsveld J."/>
            <person name="Kriventseva E.V."/>
            <person name="Kultz D."/>
            <person name="Laforsch C."/>
            <person name="Lindquist E."/>
            <person name="Lopez J."/>
            <person name="Manak J.R."/>
            <person name="Muller J."/>
            <person name="Pangilinan J."/>
            <person name="Patwardhan R.P."/>
            <person name="Pitluck S."/>
            <person name="Pritham E.J."/>
            <person name="Rechtsteiner A."/>
            <person name="Rho M."/>
            <person name="Rogozin I.B."/>
            <person name="Sakarya O."/>
            <person name="Salamov A."/>
            <person name="Schaack S."/>
            <person name="Shapiro H."/>
            <person name="Shiga Y."/>
            <person name="Skalitzky C."/>
            <person name="Smith Z."/>
            <person name="Souvorov A."/>
            <person name="Sung W."/>
            <person name="Tang Z."/>
            <person name="Tsuchiya D."/>
            <person name="Tu H."/>
            <person name="Vos H."/>
            <person name="Wang M."/>
            <person name="Wolf Y.I."/>
            <person name="Yamagata H."/>
            <person name="Yamada T."/>
            <person name="Ye Y."/>
            <person name="Shaw J.R."/>
            <person name="Andrews J."/>
            <person name="Crease T.J."/>
            <person name="Tang H."/>
            <person name="Lucas S.M."/>
            <person name="Robertson H.M."/>
            <person name="Bork P."/>
            <person name="Koonin E.V."/>
            <person name="Zdobnov E.M."/>
            <person name="Grigoriev I.V."/>
            <person name="Lynch M."/>
            <person name="Boore J.L."/>
        </authorList>
    </citation>
    <scope>NUCLEOTIDE SEQUENCE [LARGE SCALE GENOMIC DNA]</scope>
</reference>
<keyword evidence="4" id="KW-1185">Reference proteome</keyword>
<evidence type="ECO:0000313" key="4">
    <source>
        <dbReference type="Proteomes" id="UP000000305"/>
    </source>
</evidence>
<feature type="compositionally biased region" description="Acidic residues" evidence="1">
    <location>
        <begin position="481"/>
        <end position="491"/>
    </location>
</feature>
<name>E9HN61_DAPPU</name>
<dbReference type="KEGG" id="dpx:DAPPUDRAFT_262535"/>
<sequence length="531" mass="58859">MSHNASTVHARQPLAWYTMTELVQLCGGQAMNRGQVQVTFRVPLYVTLISASTGGHQSWTSVEHQTEMEFSFSYASVLLCQWGVAETKLALAVQPHVTRIRTDPNNGRLVIEFQTETRFAGRYLEGGSRLLSPPHHHFVAGQWLGLDLELMYIYPTGATFQKWRAVSNYTLQDYTGNYTLVLAPCPASSDSQQLANKFGWPMNNKKEDCQAADPFNVTLPIHYQQPFRPEPVHYSLETTFQLTNDVRAFLRKPRSIDDIKDAEFEGSFHNGERDREDPYGSDKDVQGLSLDAKFASQVDQLRTGMAHLPSMDGFVFSVDPLFQLEHGIRWFLQVSYSVQPVIGSGSMFRWKRKESGSQLKARRGTNMRFLPLDWPPSGHTKSGKASNSPNGGSDDEPQPSAVLASTLLLSADLLVILFMAVLIVFSVYYRPAQNKNHNRSSSSSHTNHISDDIKNIQTGGSGGPAAIIGAGGEEAVVAEPFPEEEEEEENESTPMKALNNNGRIASTSGSIKITLRSTNQVDQNPGAAFQI</sequence>
<feature type="compositionally biased region" description="Polar residues" evidence="1">
    <location>
        <begin position="379"/>
        <end position="391"/>
    </location>
</feature>
<dbReference type="PhylomeDB" id="E9HN61"/>
<feature type="compositionally biased region" description="Low complexity" evidence="1">
    <location>
        <begin position="464"/>
        <end position="480"/>
    </location>
</feature>
<dbReference type="InParanoid" id="E9HN61"/>